<protein>
    <submittedName>
        <fullName evidence="2">Uncharacterized protein</fullName>
    </submittedName>
</protein>
<evidence type="ECO:0000256" key="1">
    <source>
        <dbReference type="SAM" id="MobiDB-lite"/>
    </source>
</evidence>
<feature type="compositionally biased region" description="Polar residues" evidence="1">
    <location>
        <begin position="1"/>
        <end position="11"/>
    </location>
</feature>
<reference evidence="2 3" key="1">
    <citation type="journal article" date="2013" name="PLoS Genet.">
        <title>The genome and development-dependent transcriptomes of Pyronema confluens: a window into fungal evolution.</title>
        <authorList>
            <person name="Traeger S."/>
            <person name="Altegoer F."/>
            <person name="Freitag M."/>
            <person name="Gabaldon T."/>
            <person name="Kempken F."/>
            <person name="Kumar A."/>
            <person name="Marcet-Houben M."/>
            <person name="Poggeler S."/>
            <person name="Stajich J.E."/>
            <person name="Nowrousian M."/>
        </authorList>
    </citation>
    <scope>NUCLEOTIDE SEQUENCE [LARGE SCALE GENOMIC DNA]</scope>
    <source>
        <strain evidence="3">CBS 100304</strain>
        <tissue evidence="2">Vegetative mycelium</tissue>
    </source>
</reference>
<dbReference type="Proteomes" id="UP000018144">
    <property type="component" value="Unassembled WGS sequence"/>
</dbReference>
<dbReference type="EMBL" id="HF935278">
    <property type="protein sequence ID" value="CCX05968.1"/>
    <property type="molecule type" value="Genomic_DNA"/>
</dbReference>
<name>U4KW92_PYROM</name>
<dbReference type="AlphaFoldDB" id="U4KW92"/>
<accession>U4KW92</accession>
<gene>
    <name evidence="2" type="ORF">PCON_05555</name>
</gene>
<organism evidence="2 3">
    <name type="scientific">Pyronema omphalodes (strain CBS 100304)</name>
    <name type="common">Pyronema confluens</name>
    <dbReference type="NCBI Taxonomy" id="1076935"/>
    <lineage>
        <taxon>Eukaryota</taxon>
        <taxon>Fungi</taxon>
        <taxon>Dikarya</taxon>
        <taxon>Ascomycota</taxon>
        <taxon>Pezizomycotina</taxon>
        <taxon>Pezizomycetes</taxon>
        <taxon>Pezizales</taxon>
        <taxon>Pyronemataceae</taxon>
        <taxon>Pyronema</taxon>
    </lineage>
</organism>
<feature type="region of interest" description="Disordered" evidence="1">
    <location>
        <begin position="1"/>
        <end position="29"/>
    </location>
</feature>
<keyword evidence="3" id="KW-1185">Reference proteome</keyword>
<evidence type="ECO:0000313" key="3">
    <source>
        <dbReference type="Proteomes" id="UP000018144"/>
    </source>
</evidence>
<evidence type="ECO:0000313" key="2">
    <source>
        <dbReference type="EMBL" id="CCX05968.1"/>
    </source>
</evidence>
<proteinExistence type="predicted"/>
<sequence>MTGSTGFTGASSRDGRSDKASGGMGWTGTGRDIIVSFIFCFLRLRG</sequence>